<keyword evidence="5" id="KW-1185">Reference proteome</keyword>
<evidence type="ECO:0000256" key="2">
    <source>
        <dbReference type="SAM" id="MobiDB-lite"/>
    </source>
</evidence>
<dbReference type="AlphaFoldDB" id="A0A5C3EDS2"/>
<feature type="compositionally biased region" description="Low complexity" evidence="2">
    <location>
        <begin position="140"/>
        <end position="165"/>
    </location>
</feature>
<dbReference type="PANTHER" id="PTHR22100">
    <property type="entry name" value="WINGS APART-LIKE PROTEIN HOMOLOG"/>
    <property type="match status" value="1"/>
</dbReference>
<feature type="compositionally biased region" description="Polar residues" evidence="2">
    <location>
        <begin position="56"/>
        <end position="72"/>
    </location>
</feature>
<reference evidence="4 5" key="1">
    <citation type="submission" date="2018-03" db="EMBL/GenBank/DDBJ databases">
        <authorList>
            <person name="Guldener U."/>
        </authorList>
    </citation>
    <scope>NUCLEOTIDE SEQUENCE [LARGE SCALE GENOMIC DNA]</scope>
    <source>
        <strain evidence="4 5">NBRC100155</strain>
    </source>
</reference>
<dbReference type="Gene3D" id="1.25.10.10">
    <property type="entry name" value="Leucine-rich Repeat Variant"/>
    <property type="match status" value="1"/>
</dbReference>
<feature type="compositionally biased region" description="Polar residues" evidence="2">
    <location>
        <begin position="90"/>
        <end position="100"/>
    </location>
</feature>
<dbReference type="InterPro" id="IPR011989">
    <property type="entry name" value="ARM-like"/>
</dbReference>
<feature type="region of interest" description="Disordered" evidence="2">
    <location>
        <begin position="914"/>
        <end position="941"/>
    </location>
</feature>
<feature type="compositionally biased region" description="Polar residues" evidence="2">
    <location>
        <begin position="173"/>
        <end position="207"/>
    </location>
</feature>
<organism evidence="4 5">
    <name type="scientific">Ustilago trichophora</name>
    <dbReference type="NCBI Taxonomy" id="86804"/>
    <lineage>
        <taxon>Eukaryota</taxon>
        <taxon>Fungi</taxon>
        <taxon>Dikarya</taxon>
        <taxon>Basidiomycota</taxon>
        <taxon>Ustilaginomycotina</taxon>
        <taxon>Ustilaginomycetes</taxon>
        <taxon>Ustilaginales</taxon>
        <taxon>Ustilaginaceae</taxon>
        <taxon>Ustilago</taxon>
    </lineage>
</organism>
<sequence>MDLSSSLRRKQTTVTYGRRNRAVNNSTHTSPAVVRSNLTASSSSASSDDEPGPSRLSPSSQPKTVSNTSPKESQPRHTTNDNDTILPLSANPSPRTTTDGTSTKPSAATTPSRIQPSSSSSRTPFNSASLSAPGLFPNPASSSASKLSSTKSLPQRPARAASPSPNKADRRPSTSTLPAKRSASTSPRKQSSVSPTKRQARSRTPSRPAQDLASLFDAIQPTLPQTRNPFARSESQPVAHLHQDDAEALLGEPAAFPNSPLPSPTLPSNSFDDAQLLSPGTLTSPSKRPRMADRMGPRAARSTKSKVDEIAEALLSSRRGSLRRTETAPSALSDAGSQALFASDRERSVSLRVKEDDAKSGRQSDAGSTRFDTASQTDSQSQETIGSSLGARRLAGIKQSSASNAKRTYGLQRSFLADQAEENLLAESAPQPLSSTAPRNIEDEIEAELKANDMGAAAASLPSAPVAARLSDATPAPPRESYAELLKKWGEGADDIEWDESQDPTLNLKSITSLRSQGELRRFNDDLEYLFSGLGPSQGLSIRKSSSVELVRLLCGKPDVGSLNDDDNDVDDAMEDSLASAQSADFLRKLKASDLIARVFDLFKGAQAGQGVDDVLDAAIALYVAKLLKTASSAEALTRERWSELYETIGELLVRADRPQRQERKDGFALLRLHELKQHQIASRSDRKTLDELRSIARISKLFMASSKSWTLRNLVLAACCSLIVLPRRLLTEAAISDLLIGGSGTEEDSHHSLFATVLNIVVSEGDKAQQRLVDFGKGLELVTPAAVEAIPDLETVDVCIRFLDKGMDILYMELDQAVPAGSETLDALQRLISFAIQAAPFGAKLTTDDAGTRQTGASPTRALQVLHGLFKTLLDLSQVDANWSESLASSQPLHISIMRAFLLSHRSATQLRQTASVTNGTKRSKGKAQEADHDNVSDSDGLHKSDAAHFDDVIHLSLALLTNLLIKQLDKARDTLSSIRLDPLCWQRRNCALSCHCPDHLSALQLLSRVFFETRTTAANEDDSNAAYLSNSIATAIAQFAVGGPERLAACRVALDAEQGGQGGGLQTLLDAVEEFAVIHQAALSSSSSDRLKSAEIQVDEEREEELPGYSGSNGNPVAMEAGQLIKDLALTLRQMA</sequence>
<comment type="similarity">
    <text evidence="1">Belongs to the WAPL family.</text>
</comment>
<dbReference type="Pfam" id="PF07814">
    <property type="entry name" value="WAPL"/>
    <property type="match status" value="1"/>
</dbReference>
<feature type="region of interest" description="Disordered" evidence="2">
    <location>
        <begin position="252"/>
        <end position="390"/>
    </location>
</feature>
<dbReference type="EMBL" id="OOIN01000025">
    <property type="protein sequence ID" value="SPO28814.1"/>
    <property type="molecule type" value="Genomic_DNA"/>
</dbReference>
<feature type="domain" description="Wings apart-like protein C-terminal" evidence="3">
    <location>
        <begin position="508"/>
        <end position="552"/>
    </location>
</feature>
<feature type="compositionally biased region" description="Basic and acidic residues" evidence="2">
    <location>
        <begin position="928"/>
        <end position="941"/>
    </location>
</feature>
<feature type="region of interest" description="Disordered" evidence="2">
    <location>
        <begin position="1092"/>
        <end position="1116"/>
    </location>
</feature>
<accession>A0A5C3EDS2</accession>
<protein>
    <recommendedName>
        <fullName evidence="3">Wings apart-like protein C-terminal domain-containing protein</fullName>
    </recommendedName>
</protein>
<evidence type="ECO:0000256" key="1">
    <source>
        <dbReference type="ARBA" id="ARBA00006854"/>
    </source>
</evidence>
<gene>
    <name evidence="4" type="ORF">UTRI_05127_B</name>
</gene>
<feature type="compositionally biased region" description="Polar residues" evidence="2">
    <location>
        <begin position="363"/>
        <end position="387"/>
    </location>
</feature>
<dbReference type="Proteomes" id="UP000324022">
    <property type="component" value="Unassembled WGS sequence"/>
</dbReference>
<dbReference type="OrthoDB" id="78088at2759"/>
<proteinExistence type="inferred from homology"/>
<name>A0A5C3EDS2_9BASI</name>
<feature type="compositionally biased region" description="Basic and acidic residues" evidence="2">
    <location>
        <begin position="343"/>
        <end position="362"/>
    </location>
</feature>
<dbReference type="PANTHER" id="PTHR22100:SF13">
    <property type="entry name" value="WINGS APART-LIKE PROTEIN HOMOLOG"/>
    <property type="match status" value="1"/>
</dbReference>
<dbReference type="InterPro" id="IPR022771">
    <property type="entry name" value="WAPL_C"/>
</dbReference>
<dbReference type="InterPro" id="IPR039874">
    <property type="entry name" value="WAPL"/>
</dbReference>
<evidence type="ECO:0000313" key="4">
    <source>
        <dbReference type="EMBL" id="SPO28814.1"/>
    </source>
</evidence>
<evidence type="ECO:0000259" key="3">
    <source>
        <dbReference type="Pfam" id="PF07814"/>
    </source>
</evidence>
<feature type="region of interest" description="Disordered" evidence="2">
    <location>
        <begin position="1"/>
        <end position="213"/>
    </location>
</feature>
<evidence type="ECO:0000313" key="5">
    <source>
        <dbReference type="Proteomes" id="UP000324022"/>
    </source>
</evidence>
<feature type="compositionally biased region" description="Low complexity" evidence="2">
    <location>
        <begin position="101"/>
        <end position="129"/>
    </location>
</feature>
<feature type="compositionally biased region" description="Acidic residues" evidence="2">
    <location>
        <begin position="1099"/>
        <end position="1108"/>
    </location>
</feature>